<dbReference type="Gene3D" id="6.10.160.20">
    <property type="match status" value="1"/>
</dbReference>
<dbReference type="InterPro" id="IPR025718">
    <property type="entry name" value="SAP30_Sin3-bd"/>
</dbReference>
<evidence type="ECO:0000256" key="5">
    <source>
        <dbReference type="ARBA" id="ARBA00023163"/>
    </source>
</evidence>
<organism evidence="10 11">
    <name type="scientific">Thielaviopsis punctulata</name>
    <dbReference type="NCBI Taxonomy" id="72032"/>
    <lineage>
        <taxon>Eukaryota</taxon>
        <taxon>Fungi</taxon>
        <taxon>Dikarya</taxon>
        <taxon>Ascomycota</taxon>
        <taxon>Pezizomycotina</taxon>
        <taxon>Sordariomycetes</taxon>
        <taxon>Hypocreomycetidae</taxon>
        <taxon>Microascales</taxon>
        <taxon>Ceratocystidaceae</taxon>
        <taxon>Thielaviopsis</taxon>
    </lineage>
</organism>
<gene>
    <name evidence="10" type="ORF">TD95_002491</name>
</gene>
<evidence type="ECO:0000256" key="1">
    <source>
        <dbReference type="ARBA" id="ARBA00004123"/>
    </source>
</evidence>
<keyword evidence="11" id="KW-1185">Reference proteome</keyword>
<dbReference type="Proteomes" id="UP000033483">
    <property type="component" value="Unassembled WGS sequence"/>
</dbReference>
<evidence type="ECO:0000256" key="8">
    <source>
        <dbReference type="SAM" id="Phobius"/>
    </source>
</evidence>
<comment type="caution">
    <text evidence="10">The sequence shown here is derived from an EMBL/GenBank/DDBJ whole genome shotgun (WGS) entry which is preliminary data.</text>
</comment>
<dbReference type="InterPro" id="IPR038291">
    <property type="entry name" value="SAP30_C_sf"/>
</dbReference>
<evidence type="ECO:0000313" key="10">
    <source>
        <dbReference type="EMBL" id="KKA28910.1"/>
    </source>
</evidence>
<feature type="compositionally biased region" description="Basic and acidic residues" evidence="7">
    <location>
        <begin position="7"/>
        <end position="22"/>
    </location>
</feature>
<feature type="region of interest" description="Disordered" evidence="7">
    <location>
        <begin position="1"/>
        <end position="49"/>
    </location>
</feature>
<evidence type="ECO:0000256" key="3">
    <source>
        <dbReference type="ARBA" id="ARBA00022491"/>
    </source>
</evidence>
<dbReference type="InterPro" id="IPR024145">
    <property type="entry name" value="His_deAcase_SAP30/SAP30L"/>
</dbReference>
<evidence type="ECO:0000256" key="4">
    <source>
        <dbReference type="ARBA" id="ARBA00023015"/>
    </source>
</evidence>
<dbReference type="EMBL" id="LAEV01001091">
    <property type="protein sequence ID" value="KKA28910.1"/>
    <property type="molecule type" value="Genomic_DNA"/>
</dbReference>
<keyword evidence="8" id="KW-1133">Transmembrane helix</keyword>
<reference evidence="10 11" key="1">
    <citation type="submission" date="2015-03" db="EMBL/GenBank/DDBJ databases">
        <authorList>
            <person name="Radwan O."/>
            <person name="Al-Naeli F.A."/>
            <person name="Rendon G.A."/>
            <person name="Fields C."/>
        </authorList>
    </citation>
    <scope>NUCLEOTIDE SEQUENCE [LARGE SCALE GENOMIC DNA]</scope>
    <source>
        <strain evidence="10">CR-DP1</strain>
    </source>
</reference>
<evidence type="ECO:0000259" key="9">
    <source>
        <dbReference type="Pfam" id="PF13867"/>
    </source>
</evidence>
<keyword evidence="3" id="KW-0678">Repressor</keyword>
<proteinExistence type="inferred from homology"/>
<name>A0A0F4ZFB5_9PEZI</name>
<accession>A0A0F4ZFB5</accession>
<dbReference type="Pfam" id="PF13867">
    <property type="entry name" value="SAP30_Sin3_bdg"/>
    <property type="match status" value="1"/>
</dbReference>
<dbReference type="OrthoDB" id="510958at2759"/>
<protein>
    <recommendedName>
        <fullName evidence="9">Histone deacetylase complex subunit SAP30 Sin3 binding domain-containing protein</fullName>
    </recommendedName>
</protein>
<keyword evidence="6" id="KW-0539">Nucleus</keyword>
<dbReference type="AlphaFoldDB" id="A0A0F4ZFB5"/>
<dbReference type="PANTHER" id="PTHR13286:SF23">
    <property type="entry name" value="HISTONE DEACETYLASE COMPLEX SUBUNIT SAP30 SIN3 BINDING DOMAIN-CONTAINING PROTEIN"/>
    <property type="match status" value="1"/>
</dbReference>
<evidence type="ECO:0000256" key="6">
    <source>
        <dbReference type="ARBA" id="ARBA00023242"/>
    </source>
</evidence>
<keyword evidence="5" id="KW-0804">Transcription</keyword>
<comment type="similarity">
    <text evidence="2">Belongs to the SAP30 family.</text>
</comment>
<dbReference type="GO" id="GO:0005634">
    <property type="term" value="C:nucleus"/>
    <property type="evidence" value="ECO:0007669"/>
    <property type="project" value="UniProtKB-SubCell"/>
</dbReference>
<keyword evidence="8" id="KW-0472">Membrane</keyword>
<feature type="transmembrane region" description="Helical" evidence="8">
    <location>
        <begin position="81"/>
        <end position="100"/>
    </location>
</feature>
<comment type="subcellular location">
    <subcellularLocation>
        <location evidence="1">Nucleus</location>
    </subcellularLocation>
</comment>
<feature type="domain" description="Histone deacetylase complex subunit SAP30 Sin3 binding" evidence="9">
    <location>
        <begin position="110"/>
        <end position="142"/>
    </location>
</feature>
<dbReference type="PANTHER" id="PTHR13286">
    <property type="entry name" value="SAP30"/>
    <property type="match status" value="1"/>
</dbReference>
<evidence type="ECO:0000256" key="2">
    <source>
        <dbReference type="ARBA" id="ARBA00006283"/>
    </source>
</evidence>
<keyword evidence="8" id="KW-0812">Transmembrane</keyword>
<evidence type="ECO:0000256" key="7">
    <source>
        <dbReference type="SAM" id="MobiDB-lite"/>
    </source>
</evidence>
<evidence type="ECO:0000313" key="11">
    <source>
        <dbReference type="Proteomes" id="UP000033483"/>
    </source>
</evidence>
<sequence>MAPSKPRNHDDSKGDGHKEKGTSKKRQQKDTPVLAPLPSRAATPEKSLPTIDCTKFDREVLHNYRRHYDLDTPPAYLYSSYTFWMALPGSIGLMSPTMVASRKRNKRIQRQTREQLAAAVQTHLDQMTLNETDVMIEFISTLRQQGTRHEQATSASDESLII</sequence>
<keyword evidence="4" id="KW-0805">Transcription regulation</keyword>